<dbReference type="PANTHER" id="PTHR34822">
    <property type="entry name" value="GRPB DOMAIN PROTEIN (AFU_ORTHOLOGUE AFUA_1G01530)"/>
    <property type="match status" value="1"/>
</dbReference>
<dbReference type="Pfam" id="PF04229">
    <property type="entry name" value="GrpB"/>
    <property type="match status" value="1"/>
</dbReference>
<name>A0ABT7PHA6_9BACT</name>
<accession>A0ABT7PHA6</accession>
<dbReference type="InterPro" id="IPR007344">
    <property type="entry name" value="GrpB/CoaE"/>
</dbReference>
<proteinExistence type="predicted"/>
<dbReference type="SUPFAM" id="SSF81301">
    <property type="entry name" value="Nucleotidyltransferase"/>
    <property type="match status" value="1"/>
</dbReference>
<dbReference type="Gene3D" id="3.30.460.10">
    <property type="entry name" value="Beta Polymerase, domain 2"/>
    <property type="match status" value="1"/>
</dbReference>
<dbReference type="InterPro" id="IPR043519">
    <property type="entry name" value="NT_sf"/>
</dbReference>
<sequence>MDSPVRLMHYDPRWKQEFLQTRSGLLHSCDGWVNEVHHIGSTAVSGMIAQPIVDVIAVVKDDAEREQALAESTVLIEGMFFRRQETPMWAAETIVLEKPRGGEPTHRVFLTYAGSPFYHSSLMIAERLQDDRELSLRFETTKVDRWRQGEGDPARYAADKAVFFAHLIEHSD</sequence>
<dbReference type="RefSeq" id="WP_149497548.1">
    <property type="nucleotide sequence ID" value="NZ_JASZZN010000006.1"/>
</dbReference>
<organism evidence="1 2">
    <name type="scientific">Roseiconus lacunae</name>
    <dbReference type="NCBI Taxonomy" id="2605694"/>
    <lineage>
        <taxon>Bacteria</taxon>
        <taxon>Pseudomonadati</taxon>
        <taxon>Planctomycetota</taxon>
        <taxon>Planctomycetia</taxon>
        <taxon>Pirellulales</taxon>
        <taxon>Pirellulaceae</taxon>
        <taxon>Roseiconus</taxon>
    </lineage>
</organism>
<reference evidence="1 2" key="1">
    <citation type="submission" date="2023-06" db="EMBL/GenBank/DDBJ databases">
        <title>Roseiconus lacunae JC819 isolated from Gulf of Mannar region, Tamil Nadu.</title>
        <authorList>
            <person name="Pk S."/>
            <person name="Ch S."/>
            <person name="Ch V.R."/>
        </authorList>
    </citation>
    <scope>NUCLEOTIDE SEQUENCE [LARGE SCALE GENOMIC DNA]</scope>
    <source>
        <strain evidence="1 2">JC819</strain>
    </source>
</reference>
<dbReference type="EMBL" id="JASZZN010000006">
    <property type="protein sequence ID" value="MDM4015884.1"/>
    <property type="molecule type" value="Genomic_DNA"/>
</dbReference>
<dbReference type="PANTHER" id="PTHR34822:SF1">
    <property type="entry name" value="GRPB FAMILY PROTEIN"/>
    <property type="match status" value="1"/>
</dbReference>
<protein>
    <submittedName>
        <fullName evidence="1">GrpB family protein</fullName>
    </submittedName>
</protein>
<keyword evidence="2" id="KW-1185">Reference proteome</keyword>
<gene>
    <name evidence="1" type="ORF">QTN89_10615</name>
</gene>
<dbReference type="Proteomes" id="UP001239462">
    <property type="component" value="Unassembled WGS sequence"/>
</dbReference>
<comment type="caution">
    <text evidence="1">The sequence shown here is derived from an EMBL/GenBank/DDBJ whole genome shotgun (WGS) entry which is preliminary data.</text>
</comment>
<evidence type="ECO:0000313" key="2">
    <source>
        <dbReference type="Proteomes" id="UP001239462"/>
    </source>
</evidence>
<evidence type="ECO:0000313" key="1">
    <source>
        <dbReference type="EMBL" id="MDM4015884.1"/>
    </source>
</evidence>